<dbReference type="InterPro" id="IPR001227">
    <property type="entry name" value="Ac_transferase_dom_sf"/>
</dbReference>
<dbReference type="PROSITE" id="PS52004">
    <property type="entry name" value="KS3_2"/>
    <property type="match status" value="2"/>
</dbReference>
<dbReference type="Gene3D" id="3.30.70.3290">
    <property type="match status" value="2"/>
</dbReference>
<sequence>MIGLSCRLPRADSSARLWELLRDGVDAITPLPSGRWQQRSSEEVEVVCERGGFLDRVDQFDADFFGISPREAAAMDPQQRLALELGWELLENGGITSERMAALRAGVFVGAMNDDYATLTRQRSSQAVSHHTLAGLQRSMIANRLSYLLGVNGPSLTIDSGQSSSLVAVHMACQSLRAGECEIALAGGVNLNLSFDGTLSVSRFGGLSPDGRCYTFDARANGYVRGEGGGFVLLKPLAQALRDGDHIHGVLRGSAVNNGGGDSLTTPSQQAQEDVLRRAYTAAGVRPEDIQYVELHGTGTAVGDPIEAAALATVLGSVRPADAPLQVGSAKTNVGHLEGAAGIVGLLKVLLSLEAGELPASLNFETPNPAIPLSDWHLQVQTERSPWPRPDISLVAGVSSFGLGGTNAHVVVEQAPVVKRAPVVEQEQIHVAEPAGGVVPWVISGRSAAGLRGQAARLREFVTSSDVSLADVGHSLVSSRAGMEHRAVVLGSDREELVAALEAVAAGEPAEGVVSGVRREGASGVVFVFPGQGAQWAGMAVGLLVSSPVFAGRFGECVTALEPYIDWVPEDVLAGREGAPSLERVDVVQPLLWAVMVSLAQVWRAHGVQPAAVVGHSQGELAAAVVAGVLSLEDAARVVALRSQLIGRELAGRGGMVSLPLAEDAASELIGPWSGRVSVATVNGPRSTVVAGEAVALDELMAVCERDEVRARRIPVDYGSHSPQVELLRDALLELAAPVVPRSGDVPMYSSVTAELLAEGVADGDYWYRNLRQPVRFEETVRGLIADGHTMFVEVSAHPVLTSPVEETGEAMGIEVYAGGTLRRDQGDRRRFLSSLGELWANGGTPDWSAVFAGIDVRRVALPTYAFQTKHYWLDSAVAYPEAGGATSAAVGTYDSSDTSGADDVAPNVSHAVRAHTAAVLGHGAAEEVDVRRSFKDLGFDSIMLGDLRSRLNTVLDQRLTTAALFSHPTPARLAGHLESVRGSAGDRRPAAVTVREPDRDRAADCAEDPIAIVAMSCRFPGGVSSPEDLWRLLSTGQDAISSYPDDRGWDLERLLSPDGRGRVSTGVGGFVDGATDFDPRFFGISPREALAMDPQQRLLLETSWELLERAGIDPELLRGSRTGVFVGTMDQEYGPRLHEAPETLDGLMLTGKTTSVASGRIAYVLGLTGPALTVDTACSSSLVALHLAVASLRRGECSLALAGGATVLSTPGIFTEMTSQQGLALDGRCKAFAGAADGTGFSEGAGMLLVERLSDARRNGHRVLAVVRGSAINQDGASNGLTAPNGLSQQQVVRDAWASAGLGSADVDMLEAHGTGTALGDPIEADALLATYGQDRAEDRPLLLGSLKSNIGHTQAAAGVAGVIKSVLAIRHGLVPATLHVDEPTPEVDWSTGAVRLATESTPWPEASPVRRAGVSSFGISGTNAHVIVEQAPVDAAASAAAPVPGARLREDGPLPWIVSGRTAAGLRAQAARLRRFAADSGATDEELGRALAITRSALEHRAVVVAEDRETLLAGLGALETGESAAHVFSGQVSGEPGAVVFVFPGQGSQWVGMAVGLLDSSGVFAERFGECAAALAPFVEWVPVDVLRGCEGAPSLDRV</sequence>
<dbReference type="InterPro" id="IPR014030">
    <property type="entry name" value="Ketoacyl_synth_N"/>
</dbReference>
<dbReference type="Pfam" id="PF02801">
    <property type="entry name" value="Ketoacyl-synt_C"/>
    <property type="match status" value="2"/>
</dbReference>
<dbReference type="InterPro" id="IPR014031">
    <property type="entry name" value="Ketoacyl_synth_C"/>
</dbReference>
<dbReference type="InterPro" id="IPR016039">
    <property type="entry name" value="Thiolase-like"/>
</dbReference>
<keyword evidence="9" id="KW-1185">Reference proteome</keyword>
<dbReference type="InterPro" id="IPR032821">
    <property type="entry name" value="PKS_assoc"/>
</dbReference>
<evidence type="ECO:0000259" key="6">
    <source>
        <dbReference type="PROSITE" id="PS50075"/>
    </source>
</evidence>
<dbReference type="SUPFAM" id="SSF55048">
    <property type="entry name" value="Probable ACP-binding domain of malonyl-CoA ACP transacylase"/>
    <property type="match status" value="1"/>
</dbReference>
<dbReference type="CDD" id="cd00833">
    <property type="entry name" value="PKS"/>
    <property type="match status" value="2"/>
</dbReference>
<evidence type="ECO:0000256" key="2">
    <source>
        <dbReference type="ARBA" id="ARBA00022553"/>
    </source>
</evidence>
<dbReference type="SMART" id="SM00825">
    <property type="entry name" value="PKS_KS"/>
    <property type="match status" value="2"/>
</dbReference>
<proteinExistence type="predicted"/>
<dbReference type="Pfam" id="PF16197">
    <property type="entry name" value="KAsynt_C_assoc"/>
    <property type="match status" value="2"/>
</dbReference>
<dbReference type="SMART" id="SM00827">
    <property type="entry name" value="PKS_AT"/>
    <property type="match status" value="1"/>
</dbReference>
<dbReference type="SUPFAM" id="SSF47336">
    <property type="entry name" value="ACP-like"/>
    <property type="match status" value="1"/>
</dbReference>
<keyword evidence="4" id="KW-0045">Antibiotic biosynthesis</keyword>
<evidence type="ECO:0000313" key="9">
    <source>
        <dbReference type="Proteomes" id="UP001596208"/>
    </source>
</evidence>
<evidence type="ECO:0000256" key="1">
    <source>
        <dbReference type="ARBA" id="ARBA00022450"/>
    </source>
</evidence>
<dbReference type="InterPro" id="IPR020841">
    <property type="entry name" value="PKS_Beta-ketoAc_synthase_dom"/>
</dbReference>
<dbReference type="SUPFAM" id="SSF53901">
    <property type="entry name" value="Thiolase-like"/>
    <property type="match status" value="2"/>
</dbReference>
<protein>
    <submittedName>
        <fullName evidence="8">Beta-ketoacyl synthase N-terminal-like domain-containing protein</fullName>
    </submittedName>
</protein>
<keyword evidence="2" id="KW-0597">Phosphoprotein</keyword>
<keyword evidence="1" id="KW-0596">Phosphopantetheine</keyword>
<dbReference type="InterPro" id="IPR016036">
    <property type="entry name" value="Malonyl_transacylase_ACP-bd"/>
</dbReference>
<dbReference type="InterPro" id="IPR020806">
    <property type="entry name" value="PKS_PP-bd"/>
</dbReference>
<dbReference type="InterPro" id="IPR009081">
    <property type="entry name" value="PP-bd_ACP"/>
</dbReference>
<dbReference type="SUPFAM" id="SSF52151">
    <property type="entry name" value="FabD/lysophospholipase-like"/>
    <property type="match status" value="2"/>
</dbReference>
<reference evidence="9" key="1">
    <citation type="journal article" date="2019" name="Int. J. Syst. Evol. Microbiol.">
        <title>The Global Catalogue of Microorganisms (GCM) 10K type strain sequencing project: providing services to taxonomists for standard genome sequencing and annotation.</title>
        <authorList>
            <consortium name="The Broad Institute Genomics Platform"/>
            <consortium name="The Broad Institute Genome Sequencing Center for Infectious Disease"/>
            <person name="Wu L."/>
            <person name="Ma J."/>
        </authorList>
    </citation>
    <scope>NUCLEOTIDE SEQUENCE [LARGE SCALE GENOMIC DNA]</scope>
    <source>
        <strain evidence="9">CGMCC 4.1721</strain>
    </source>
</reference>
<comment type="caution">
    <text evidence="8">The sequence shown here is derived from an EMBL/GenBank/DDBJ whole genome shotgun (WGS) entry which is preliminary data.</text>
</comment>
<name>A0ABW0BAE0_9ACTN</name>
<dbReference type="Pfam" id="PF00698">
    <property type="entry name" value="Acyl_transf_1"/>
    <property type="match status" value="2"/>
</dbReference>
<accession>A0ABW0BAE0</accession>
<evidence type="ECO:0000256" key="4">
    <source>
        <dbReference type="ARBA" id="ARBA00023194"/>
    </source>
</evidence>
<dbReference type="PANTHER" id="PTHR43775:SF37">
    <property type="entry name" value="SI:DKEY-61P9.11"/>
    <property type="match status" value="1"/>
</dbReference>
<dbReference type="InterPro" id="IPR016035">
    <property type="entry name" value="Acyl_Trfase/lysoPLipase"/>
</dbReference>
<feature type="domain" description="Ketosynthase family 3 (KS3)" evidence="7">
    <location>
        <begin position="1008"/>
        <end position="1432"/>
    </location>
</feature>
<dbReference type="Pfam" id="PF00550">
    <property type="entry name" value="PP-binding"/>
    <property type="match status" value="1"/>
</dbReference>
<feature type="domain" description="Ketosynthase family 3 (KS3)" evidence="7">
    <location>
        <begin position="1"/>
        <end position="414"/>
    </location>
</feature>
<dbReference type="Pfam" id="PF00109">
    <property type="entry name" value="ketoacyl-synt"/>
    <property type="match status" value="2"/>
</dbReference>
<evidence type="ECO:0000259" key="7">
    <source>
        <dbReference type="PROSITE" id="PS52004"/>
    </source>
</evidence>
<feature type="non-terminal residue" evidence="8">
    <location>
        <position position="1602"/>
    </location>
</feature>
<keyword evidence="3" id="KW-0808">Transferase</keyword>
<dbReference type="Gene3D" id="3.40.47.10">
    <property type="match status" value="2"/>
</dbReference>
<dbReference type="EMBL" id="JBHSKI010000014">
    <property type="protein sequence ID" value="MFC5174106.1"/>
    <property type="molecule type" value="Genomic_DNA"/>
</dbReference>
<dbReference type="Proteomes" id="UP001596208">
    <property type="component" value="Unassembled WGS sequence"/>
</dbReference>
<evidence type="ECO:0000256" key="3">
    <source>
        <dbReference type="ARBA" id="ARBA00022679"/>
    </source>
</evidence>
<feature type="domain" description="Carrier" evidence="6">
    <location>
        <begin position="907"/>
        <end position="982"/>
    </location>
</feature>
<evidence type="ECO:0000313" key="8">
    <source>
        <dbReference type="EMBL" id="MFC5174106.1"/>
    </source>
</evidence>
<dbReference type="Gene3D" id="1.10.1200.10">
    <property type="entry name" value="ACP-like"/>
    <property type="match status" value="1"/>
</dbReference>
<dbReference type="InterPro" id="IPR018201">
    <property type="entry name" value="Ketoacyl_synth_AS"/>
</dbReference>
<organism evidence="8 9">
    <name type="scientific">Streptomyces mutomycini</name>
    <dbReference type="NCBI Taxonomy" id="284036"/>
    <lineage>
        <taxon>Bacteria</taxon>
        <taxon>Bacillati</taxon>
        <taxon>Actinomycetota</taxon>
        <taxon>Actinomycetes</taxon>
        <taxon>Kitasatosporales</taxon>
        <taxon>Streptomycetaceae</taxon>
        <taxon>Streptomyces</taxon>
    </lineage>
</organism>
<dbReference type="InterPro" id="IPR036736">
    <property type="entry name" value="ACP-like_sf"/>
</dbReference>
<dbReference type="Gene3D" id="3.40.366.10">
    <property type="entry name" value="Malonyl-Coenzyme A Acyl Carrier Protein, domain 2"/>
    <property type="match status" value="2"/>
</dbReference>
<dbReference type="SMART" id="SM00823">
    <property type="entry name" value="PKS_PP"/>
    <property type="match status" value="1"/>
</dbReference>
<dbReference type="PROSITE" id="PS50075">
    <property type="entry name" value="CARRIER"/>
    <property type="match status" value="1"/>
</dbReference>
<keyword evidence="5" id="KW-0012">Acyltransferase</keyword>
<evidence type="ECO:0000256" key="5">
    <source>
        <dbReference type="ARBA" id="ARBA00023315"/>
    </source>
</evidence>
<gene>
    <name evidence="8" type="ORF">ACFPRK_26470</name>
</gene>
<dbReference type="PANTHER" id="PTHR43775">
    <property type="entry name" value="FATTY ACID SYNTHASE"/>
    <property type="match status" value="1"/>
</dbReference>
<dbReference type="InterPro" id="IPR050091">
    <property type="entry name" value="PKS_NRPS_Biosynth_Enz"/>
</dbReference>
<dbReference type="RefSeq" id="WP_381824566.1">
    <property type="nucleotide sequence ID" value="NZ_JBHSKI010000014.1"/>
</dbReference>
<dbReference type="PROSITE" id="PS00606">
    <property type="entry name" value="KS3_1"/>
    <property type="match status" value="1"/>
</dbReference>
<dbReference type="InterPro" id="IPR014043">
    <property type="entry name" value="Acyl_transferase_dom"/>
</dbReference>